<dbReference type="Gene3D" id="3.40.50.10420">
    <property type="entry name" value="NagB/RpiA/CoA transferase-like"/>
    <property type="match status" value="1"/>
</dbReference>
<gene>
    <name evidence="4" type="ORF">LEA_17416</name>
</gene>
<sequence>LVSGKRLCVPRCLPGNDGRMELVEITSLNDLQPGRYGILEPCGGRTIAALEPGALALIPCLAVDKQGVRLGRGAGYYDRFLTRFGQTGPKLLLCPEALVFPALPTDEWDVPFTPGEILTENGVK</sequence>
<dbReference type="AlphaFoldDB" id="K1SCE8"/>
<feature type="non-terminal residue" evidence="4">
    <location>
        <position position="1"/>
    </location>
</feature>
<dbReference type="EMBL" id="AJWY01011928">
    <property type="protein sequence ID" value="EKC51400.1"/>
    <property type="molecule type" value="Genomic_DNA"/>
</dbReference>
<protein>
    <submittedName>
        <fullName evidence="4">5-formyltetrahydrofolate cyclo-ligase</fullName>
    </submittedName>
</protein>
<keyword evidence="2" id="KW-0547">Nucleotide-binding</keyword>
<dbReference type="GO" id="GO:0009396">
    <property type="term" value="P:folic acid-containing compound biosynthetic process"/>
    <property type="evidence" value="ECO:0007669"/>
    <property type="project" value="TreeGrafter"/>
</dbReference>
<dbReference type="InterPro" id="IPR002698">
    <property type="entry name" value="FTHF_cligase"/>
</dbReference>
<evidence type="ECO:0000256" key="2">
    <source>
        <dbReference type="ARBA" id="ARBA00022741"/>
    </source>
</evidence>
<dbReference type="InterPro" id="IPR024185">
    <property type="entry name" value="FTHF_cligase-like_sf"/>
</dbReference>
<accession>K1SCE8</accession>
<evidence type="ECO:0000256" key="3">
    <source>
        <dbReference type="ARBA" id="ARBA00022840"/>
    </source>
</evidence>
<dbReference type="GO" id="GO:0005524">
    <property type="term" value="F:ATP binding"/>
    <property type="evidence" value="ECO:0007669"/>
    <property type="project" value="UniProtKB-KW"/>
</dbReference>
<dbReference type="InterPro" id="IPR037171">
    <property type="entry name" value="NagB/RpiA_transferase-like"/>
</dbReference>
<comment type="caution">
    <text evidence="4">The sequence shown here is derived from an EMBL/GenBank/DDBJ whole genome shotgun (WGS) entry which is preliminary data.</text>
</comment>
<keyword evidence="4" id="KW-0436">Ligase</keyword>
<dbReference type="GO" id="GO:0035999">
    <property type="term" value="P:tetrahydrofolate interconversion"/>
    <property type="evidence" value="ECO:0007669"/>
    <property type="project" value="TreeGrafter"/>
</dbReference>
<dbReference type="PANTHER" id="PTHR23407">
    <property type="entry name" value="ATPASE INHIBITOR/5-FORMYLTETRAHYDROFOLATE CYCLO-LIGASE"/>
    <property type="match status" value="1"/>
</dbReference>
<dbReference type="PANTHER" id="PTHR23407:SF1">
    <property type="entry name" value="5-FORMYLTETRAHYDROFOLATE CYCLO-LIGASE"/>
    <property type="match status" value="1"/>
</dbReference>
<proteinExistence type="inferred from homology"/>
<dbReference type="SUPFAM" id="SSF100950">
    <property type="entry name" value="NagB/RpiA/CoA transferase-like"/>
    <property type="match status" value="1"/>
</dbReference>
<name>K1SCE8_9ZZZZ</name>
<keyword evidence="3" id="KW-0067">ATP-binding</keyword>
<dbReference type="GO" id="GO:0030272">
    <property type="term" value="F:5-formyltetrahydrofolate cyclo-ligase activity"/>
    <property type="evidence" value="ECO:0007669"/>
    <property type="project" value="TreeGrafter"/>
</dbReference>
<evidence type="ECO:0000313" key="4">
    <source>
        <dbReference type="EMBL" id="EKC51400.1"/>
    </source>
</evidence>
<reference evidence="4" key="1">
    <citation type="journal article" date="2013" name="Environ. Microbiol.">
        <title>Microbiota from the distal guts of lean and obese adolescents exhibit partial functional redundancy besides clear differences in community structure.</title>
        <authorList>
            <person name="Ferrer M."/>
            <person name="Ruiz A."/>
            <person name="Lanza F."/>
            <person name="Haange S.B."/>
            <person name="Oberbach A."/>
            <person name="Till H."/>
            <person name="Bargiela R."/>
            <person name="Campoy C."/>
            <person name="Segura M.T."/>
            <person name="Richter M."/>
            <person name="von Bergen M."/>
            <person name="Seifert J."/>
            <person name="Suarez A."/>
        </authorList>
    </citation>
    <scope>NUCLEOTIDE SEQUENCE</scope>
</reference>
<evidence type="ECO:0000256" key="1">
    <source>
        <dbReference type="ARBA" id="ARBA00010638"/>
    </source>
</evidence>
<dbReference type="Pfam" id="PF01812">
    <property type="entry name" value="5-FTHF_cyc-lig"/>
    <property type="match status" value="1"/>
</dbReference>
<comment type="similarity">
    <text evidence="1">Belongs to the 5-formyltetrahydrofolate cyclo-ligase family.</text>
</comment>
<dbReference type="NCBIfam" id="TIGR02727">
    <property type="entry name" value="MTHFS_bact"/>
    <property type="match status" value="1"/>
</dbReference>
<organism evidence="4">
    <name type="scientific">human gut metagenome</name>
    <dbReference type="NCBI Taxonomy" id="408170"/>
    <lineage>
        <taxon>unclassified sequences</taxon>
        <taxon>metagenomes</taxon>
        <taxon>organismal metagenomes</taxon>
    </lineage>
</organism>